<dbReference type="Proteomes" id="UP001431776">
    <property type="component" value="Unassembled WGS sequence"/>
</dbReference>
<evidence type="ECO:0000256" key="3">
    <source>
        <dbReference type="RuleBase" id="RU003694"/>
    </source>
</evidence>
<dbReference type="GO" id="GO:0004315">
    <property type="term" value="F:3-oxoacyl-[acyl-carrier-protein] synthase activity"/>
    <property type="evidence" value="ECO:0007669"/>
    <property type="project" value="TreeGrafter"/>
</dbReference>
<comment type="caution">
    <text evidence="5">The sequence shown here is derived from an EMBL/GenBank/DDBJ whole genome shotgun (WGS) entry which is preliminary data.</text>
</comment>
<dbReference type="InterPro" id="IPR014030">
    <property type="entry name" value="Ketoacyl_synth_N"/>
</dbReference>
<dbReference type="PROSITE" id="PS52004">
    <property type="entry name" value="KS3_2"/>
    <property type="match status" value="1"/>
</dbReference>
<name>A0AAW6TUK2_9BACT</name>
<dbReference type="AlphaFoldDB" id="A0AAW6TUK2"/>
<dbReference type="SMART" id="SM00825">
    <property type="entry name" value="PKS_KS"/>
    <property type="match status" value="1"/>
</dbReference>
<feature type="domain" description="Ketosynthase family 3 (KS3)" evidence="4">
    <location>
        <begin position="7"/>
        <end position="437"/>
    </location>
</feature>
<dbReference type="RefSeq" id="WP_349243340.1">
    <property type="nucleotide sequence ID" value="NZ_JASCXX010000002.1"/>
</dbReference>
<comment type="similarity">
    <text evidence="1 3">Belongs to the thiolase-like superfamily. Beta-ketoacyl-ACP synthases family.</text>
</comment>
<keyword evidence="5" id="KW-0012">Acyltransferase</keyword>
<dbReference type="PANTHER" id="PTHR11712">
    <property type="entry name" value="POLYKETIDE SYNTHASE-RELATED"/>
    <property type="match status" value="1"/>
</dbReference>
<dbReference type="GO" id="GO:0006633">
    <property type="term" value="P:fatty acid biosynthetic process"/>
    <property type="evidence" value="ECO:0007669"/>
    <property type="project" value="TreeGrafter"/>
</dbReference>
<dbReference type="SUPFAM" id="SSF53901">
    <property type="entry name" value="Thiolase-like"/>
    <property type="match status" value="2"/>
</dbReference>
<dbReference type="Gene3D" id="3.40.47.10">
    <property type="match status" value="1"/>
</dbReference>
<evidence type="ECO:0000256" key="1">
    <source>
        <dbReference type="ARBA" id="ARBA00008467"/>
    </source>
</evidence>
<dbReference type="NCBIfam" id="NF005589">
    <property type="entry name" value="PRK07314.1"/>
    <property type="match status" value="1"/>
</dbReference>
<proteinExistence type="inferred from homology"/>
<dbReference type="Pfam" id="PF00109">
    <property type="entry name" value="ketoacyl-synt"/>
    <property type="match status" value="1"/>
</dbReference>
<dbReference type="EC" id="2.3.1.-" evidence="5"/>
<dbReference type="InterPro" id="IPR020841">
    <property type="entry name" value="PKS_Beta-ketoAc_synthase_dom"/>
</dbReference>
<accession>A0AAW6TUK2</accession>
<evidence type="ECO:0000313" key="5">
    <source>
        <dbReference type="EMBL" id="MDI6447929.1"/>
    </source>
</evidence>
<dbReference type="CDD" id="cd00834">
    <property type="entry name" value="KAS_I_II"/>
    <property type="match status" value="1"/>
</dbReference>
<keyword evidence="6" id="KW-1185">Reference proteome</keyword>
<evidence type="ECO:0000259" key="4">
    <source>
        <dbReference type="PROSITE" id="PS52004"/>
    </source>
</evidence>
<dbReference type="InterPro" id="IPR014031">
    <property type="entry name" value="Ketoacyl_synth_C"/>
</dbReference>
<keyword evidence="2 3" id="KW-0808">Transferase</keyword>
<protein>
    <submittedName>
        <fullName evidence="5">Beta-ketoacyl-[acyl-carrier-protein] synthase family protein</fullName>
        <ecNumber evidence="5">2.3.1.-</ecNumber>
    </submittedName>
</protein>
<gene>
    <name evidence="5" type="ORF">QJ522_02640</name>
</gene>
<organism evidence="5 6">
    <name type="scientific">Anaerobaca lacustris</name>
    <dbReference type="NCBI Taxonomy" id="3044600"/>
    <lineage>
        <taxon>Bacteria</taxon>
        <taxon>Pseudomonadati</taxon>
        <taxon>Planctomycetota</taxon>
        <taxon>Phycisphaerae</taxon>
        <taxon>Sedimentisphaerales</taxon>
        <taxon>Anaerobacaceae</taxon>
        <taxon>Anaerobaca</taxon>
    </lineage>
</organism>
<dbReference type="InterPro" id="IPR016039">
    <property type="entry name" value="Thiolase-like"/>
</dbReference>
<dbReference type="GO" id="GO:0005829">
    <property type="term" value="C:cytosol"/>
    <property type="evidence" value="ECO:0007669"/>
    <property type="project" value="TreeGrafter"/>
</dbReference>
<evidence type="ECO:0000313" key="6">
    <source>
        <dbReference type="Proteomes" id="UP001431776"/>
    </source>
</evidence>
<reference evidence="5" key="1">
    <citation type="submission" date="2023-05" db="EMBL/GenBank/DDBJ databases">
        <title>Anaerotaeda fermentans gen. nov., sp. nov., a novel anaerobic planctomycete of the new family within the order Sedimentisphaerales isolated from Taman Peninsula, Russia.</title>
        <authorList>
            <person name="Khomyakova M.A."/>
            <person name="Merkel A.Y."/>
            <person name="Slobodkin A.I."/>
        </authorList>
    </citation>
    <scope>NUCLEOTIDE SEQUENCE</scope>
    <source>
        <strain evidence="5">M17dextr</strain>
    </source>
</reference>
<dbReference type="EMBL" id="JASCXX010000002">
    <property type="protein sequence ID" value="MDI6447929.1"/>
    <property type="molecule type" value="Genomic_DNA"/>
</dbReference>
<dbReference type="Pfam" id="PF02801">
    <property type="entry name" value="Ketoacyl-synt_C"/>
    <property type="match status" value="1"/>
</dbReference>
<sequence length="446" mass="47510">MKTPTTHERVVITGMGIVSPLGTDVETVWQAILAGSSGAAPTTIFDASTFPTTFSAEVKDYDFRRHIRQAARHEGCSRSSGFAIGAAVQACRQAGIDVETPSPADGIDRTRMGIYLGAGEGSLDSDAFFAAIIAGWNPQTNEFVWPNANRVVFKQMQATKELEQEPNMAAAHVATLTGARGPTRSCLTACAASTQAVGEAMMLVRHGQADVVIAGGAHSMIHILGLTGFNRLTALSRRNDSPETASRPFCASRDGFVLGEGAAIVVLESLTSARRRGATILAELIGYGSSSDAFRVTDMHHEGRGAVQAMTSAMADAALTYRDIDYINTHGTSTQENDSVETLAIKTVFKERAKQVPASSVKSMLGHLIAAAGAAELITCVLAMRDAIVPPTINLNDPDPELDLDYVPNVPRKMPVRIAMNESFGFGGQNNVVILKQYSEAREKQP</sequence>
<dbReference type="InterPro" id="IPR000794">
    <property type="entry name" value="Beta-ketoacyl_synthase"/>
</dbReference>
<evidence type="ECO:0000256" key="2">
    <source>
        <dbReference type="ARBA" id="ARBA00022679"/>
    </source>
</evidence>
<dbReference type="PANTHER" id="PTHR11712:SF336">
    <property type="entry name" value="3-OXOACYL-[ACYL-CARRIER-PROTEIN] SYNTHASE, MITOCHONDRIAL"/>
    <property type="match status" value="1"/>
</dbReference>